<dbReference type="SUPFAM" id="SSF48264">
    <property type="entry name" value="Cytochrome P450"/>
    <property type="match status" value="1"/>
</dbReference>
<dbReference type="GO" id="GO:0020037">
    <property type="term" value="F:heme binding"/>
    <property type="evidence" value="ECO:0007669"/>
    <property type="project" value="InterPro"/>
</dbReference>
<evidence type="ECO:0000256" key="1">
    <source>
        <dbReference type="ARBA" id="ARBA00004167"/>
    </source>
</evidence>
<dbReference type="Gene3D" id="1.10.630.10">
    <property type="entry name" value="Cytochrome P450"/>
    <property type="match status" value="1"/>
</dbReference>
<evidence type="ECO:0000256" key="5">
    <source>
        <dbReference type="ARBA" id="ARBA00022989"/>
    </source>
</evidence>
<evidence type="ECO:0000256" key="6">
    <source>
        <dbReference type="ARBA" id="ARBA00023002"/>
    </source>
</evidence>
<dbReference type="PROSITE" id="PS00086">
    <property type="entry name" value="CYTOCHROME_P450"/>
    <property type="match status" value="1"/>
</dbReference>
<feature type="transmembrane region" description="Helical" evidence="12">
    <location>
        <begin position="459"/>
        <end position="478"/>
    </location>
</feature>
<evidence type="ECO:0000256" key="12">
    <source>
        <dbReference type="SAM" id="Phobius"/>
    </source>
</evidence>
<evidence type="ECO:0000256" key="11">
    <source>
        <dbReference type="RuleBase" id="RU000461"/>
    </source>
</evidence>
<feature type="transmembrane region" description="Helical" evidence="12">
    <location>
        <begin position="183"/>
        <end position="201"/>
    </location>
</feature>
<dbReference type="InterPro" id="IPR017972">
    <property type="entry name" value="Cyt_P450_CS"/>
</dbReference>
<evidence type="ECO:0000256" key="8">
    <source>
        <dbReference type="ARBA" id="ARBA00023033"/>
    </source>
</evidence>
<evidence type="ECO:0000256" key="10">
    <source>
        <dbReference type="PIRSR" id="PIRSR602401-1"/>
    </source>
</evidence>
<protein>
    <recommendedName>
        <fullName evidence="15">Cytochrome P450</fullName>
    </recommendedName>
</protein>
<comment type="caution">
    <text evidence="13">The sequence shown here is derived from an EMBL/GenBank/DDBJ whole genome shotgun (WGS) entry which is preliminary data.</text>
</comment>
<sequence length="517" mass="59010">MEFWASVVFFVIILCLSVLLRHVLRGEFKTRTTKPPLPPAAPVLPVFSHLFIHRRSIFEIAPLLRRFHSLYGPIISLRLFPFARPMIFISDSSAAHAALVHQGASFADRPRYDEPQFFLSAGQHDINSSHYGSLWRLLRRNLSSETLNPSKIRLFAPARRWALQILLEDLRSRSDGVIFLKESIGNMTLFLLVFMCFGVKLSLAEVRRIESPVVFILGLFTSFNVFAILPTVTKVLFHKRWEAIVEARKRQAEVFLPLIRARKEQKESGGGGGREHLEYCYVDSLLELRIPEEGGRKLTDNEMVCLCHEFIAAGMDTSTTALEWTMAELVKKQSLQTKLAKEIDLTFGSNKKGEIMEEDLQRIPYLKAVVMEGLRCHPPGHFLLPHSVTEDVLLNGYLIPKGAKVLFEVMEVNQNPKQWKEPMEFKPERFLSGGEGEIVDITGIREIKMMPFGAGRRMCPGYGLAMLLMQLVVANLVWKFEWKAVAGDEVDLSEKLEFTTVMKNPLRSQIFPRMHEE</sequence>
<dbReference type="GO" id="GO:0005506">
    <property type="term" value="F:iron ion binding"/>
    <property type="evidence" value="ECO:0007669"/>
    <property type="project" value="InterPro"/>
</dbReference>
<evidence type="ECO:0000313" key="13">
    <source>
        <dbReference type="EMBL" id="KAG0486614.1"/>
    </source>
</evidence>
<dbReference type="InterPro" id="IPR051103">
    <property type="entry name" value="Plant_metabolite_P450s"/>
</dbReference>
<keyword evidence="9 12" id="KW-0472">Membrane</keyword>
<name>A0A835RCW5_VANPL</name>
<dbReference type="PRINTS" id="PR00385">
    <property type="entry name" value="P450"/>
</dbReference>
<evidence type="ECO:0000256" key="2">
    <source>
        <dbReference type="ARBA" id="ARBA00022617"/>
    </source>
</evidence>
<comment type="similarity">
    <text evidence="11">Belongs to the cytochrome P450 family.</text>
</comment>
<accession>A0A835RCW5</accession>
<feature type="transmembrane region" description="Helical" evidence="12">
    <location>
        <begin position="213"/>
        <end position="232"/>
    </location>
</feature>
<keyword evidence="8 11" id="KW-0503">Monooxygenase</keyword>
<comment type="cofactor">
    <cofactor evidence="10">
        <name>heme</name>
        <dbReference type="ChEBI" id="CHEBI:30413"/>
    </cofactor>
</comment>
<dbReference type="PANTHER" id="PTHR24298">
    <property type="entry name" value="FLAVONOID 3'-MONOOXYGENASE-RELATED"/>
    <property type="match status" value="1"/>
</dbReference>
<dbReference type="CDD" id="cd11075">
    <property type="entry name" value="CYP77_89"/>
    <property type="match status" value="1"/>
</dbReference>
<dbReference type="GO" id="GO:0016020">
    <property type="term" value="C:membrane"/>
    <property type="evidence" value="ECO:0007669"/>
    <property type="project" value="UniProtKB-SubCell"/>
</dbReference>
<dbReference type="Proteomes" id="UP000639772">
    <property type="component" value="Unassembled WGS sequence"/>
</dbReference>
<evidence type="ECO:0000256" key="7">
    <source>
        <dbReference type="ARBA" id="ARBA00023004"/>
    </source>
</evidence>
<proteinExistence type="inferred from homology"/>
<dbReference type="PRINTS" id="PR00463">
    <property type="entry name" value="EP450I"/>
</dbReference>
<evidence type="ECO:0000256" key="9">
    <source>
        <dbReference type="ARBA" id="ARBA00023136"/>
    </source>
</evidence>
<evidence type="ECO:0000256" key="3">
    <source>
        <dbReference type="ARBA" id="ARBA00022692"/>
    </source>
</evidence>
<evidence type="ECO:0000313" key="14">
    <source>
        <dbReference type="Proteomes" id="UP000639772"/>
    </source>
</evidence>
<keyword evidence="6 11" id="KW-0560">Oxidoreductase</keyword>
<organism evidence="13 14">
    <name type="scientific">Vanilla planifolia</name>
    <name type="common">Vanilla</name>
    <dbReference type="NCBI Taxonomy" id="51239"/>
    <lineage>
        <taxon>Eukaryota</taxon>
        <taxon>Viridiplantae</taxon>
        <taxon>Streptophyta</taxon>
        <taxon>Embryophyta</taxon>
        <taxon>Tracheophyta</taxon>
        <taxon>Spermatophyta</taxon>
        <taxon>Magnoliopsida</taxon>
        <taxon>Liliopsida</taxon>
        <taxon>Asparagales</taxon>
        <taxon>Orchidaceae</taxon>
        <taxon>Vanilloideae</taxon>
        <taxon>Vanilleae</taxon>
        <taxon>Vanilla</taxon>
    </lineage>
</organism>
<dbReference type="InterPro" id="IPR036396">
    <property type="entry name" value="Cyt_P450_sf"/>
</dbReference>
<dbReference type="GO" id="GO:0016709">
    <property type="term" value="F:oxidoreductase activity, acting on paired donors, with incorporation or reduction of molecular oxygen, NAD(P)H as one donor, and incorporation of one atom of oxygen"/>
    <property type="evidence" value="ECO:0007669"/>
    <property type="project" value="TreeGrafter"/>
</dbReference>
<gene>
    <name evidence="13" type="ORF">HPP92_008709</name>
</gene>
<dbReference type="AlphaFoldDB" id="A0A835RCW5"/>
<keyword evidence="2 10" id="KW-0349">Heme</keyword>
<reference evidence="13 14" key="1">
    <citation type="journal article" date="2020" name="Nat. Food">
        <title>A phased Vanilla planifolia genome enables genetic improvement of flavour and production.</title>
        <authorList>
            <person name="Hasing T."/>
            <person name="Tang H."/>
            <person name="Brym M."/>
            <person name="Khazi F."/>
            <person name="Huang T."/>
            <person name="Chambers A.H."/>
        </authorList>
    </citation>
    <scope>NUCLEOTIDE SEQUENCE [LARGE SCALE GENOMIC DNA]</scope>
    <source>
        <tissue evidence="13">Leaf</tissue>
    </source>
</reference>
<keyword evidence="3 12" id="KW-0812">Transmembrane</keyword>
<feature type="binding site" description="axial binding residue" evidence="10">
    <location>
        <position position="459"/>
    </location>
    <ligand>
        <name>heme</name>
        <dbReference type="ChEBI" id="CHEBI:30413"/>
    </ligand>
    <ligandPart>
        <name>Fe</name>
        <dbReference type="ChEBI" id="CHEBI:18248"/>
    </ligandPart>
</feature>
<keyword evidence="7 10" id="KW-0408">Iron</keyword>
<keyword evidence="5 12" id="KW-1133">Transmembrane helix</keyword>
<dbReference type="InterPro" id="IPR001128">
    <property type="entry name" value="Cyt_P450"/>
</dbReference>
<keyword evidence="4 10" id="KW-0479">Metal-binding</keyword>
<dbReference type="OrthoDB" id="1055148at2759"/>
<comment type="subcellular location">
    <subcellularLocation>
        <location evidence="1">Membrane</location>
        <topology evidence="1">Single-pass membrane protein</topology>
    </subcellularLocation>
</comment>
<feature type="transmembrane region" description="Helical" evidence="12">
    <location>
        <begin position="6"/>
        <end position="24"/>
    </location>
</feature>
<dbReference type="FunFam" id="1.10.630.10:FF:000012">
    <property type="entry name" value="Cytochrome P450 family protein"/>
    <property type="match status" value="1"/>
</dbReference>
<dbReference type="InterPro" id="IPR002401">
    <property type="entry name" value="Cyt_P450_E_grp-I"/>
</dbReference>
<evidence type="ECO:0000256" key="4">
    <source>
        <dbReference type="ARBA" id="ARBA00022723"/>
    </source>
</evidence>
<dbReference type="EMBL" id="JADCNM010000004">
    <property type="protein sequence ID" value="KAG0486614.1"/>
    <property type="molecule type" value="Genomic_DNA"/>
</dbReference>
<evidence type="ECO:0008006" key="15">
    <source>
        <dbReference type="Google" id="ProtNLM"/>
    </source>
</evidence>
<dbReference type="PANTHER" id="PTHR24298:SF800">
    <property type="entry name" value="CYTOCHROME P450 89A2-RELATED"/>
    <property type="match status" value="1"/>
</dbReference>
<dbReference type="Pfam" id="PF00067">
    <property type="entry name" value="p450"/>
    <property type="match status" value="1"/>
</dbReference>